<dbReference type="CDD" id="cd14438">
    <property type="entry name" value="Hip_N"/>
    <property type="match status" value="1"/>
</dbReference>
<organism evidence="4 5">
    <name type="scientific">Datura stramonium</name>
    <name type="common">Jimsonweed</name>
    <name type="synonym">Common thornapple</name>
    <dbReference type="NCBI Taxonomy" id="4076"/>
    <lineage>
        <taxon>Eukaryota</taxon>
        <taxon>Viridiplantae</taxon>
        <taxon>Streptophyta</taxon>
        <taxon>Embryophyta</taxon>
        <taxon>Tracheophyta</taxon>
        <taxon>Spermatophyta</taxon>
        <taxon>Magnoliopsida</taxon>
        <taxon>eudicotyledons</taxon>
        <taxon>Gunneridae</taxon>
        <taxon>Pentapetalae</taxon>
        <taxon>asterids</taxon>
        <taxon>lamiids</taxon>
        <taxon>Solanales</taxon>
        <taxon>Solanaceae</taxon>
        <taxon>Solanoideae</taxon>
        <taxon>Datureae</taxon>
        <taxon>Datura</taxon>
    </lineage>
</organism>
<dbReference type="Proteomes" id="UP000823775">
    <property type="component" value="Unassembled WGS sequence"/>
</dbReference>
<keyword evidence="2" id="KW-0802">TPR repeat</keyword>
<dbReference type="Gene3D" id="6.10.250.3420">
    <property type="match status" value="1"/>
</dbReference>
<accession>A0ABS8SMH7</accession>
<dbReference type="EMBL" id="JACEIK010000600">
    <property type="protein sequence ID" value="MCD7459669.1"/>
    <property type="molecule type" value="Genomic_DNA"/>
</dbReference>
<gene>
    <name evidence="4" type="ORF">HAX54_041586</name>
</gene>
<comment type="caution">
    <text evidence="4">The sequence shown here is derived from an EMBL/GenBank/DDBJ whole genome shotgun (WGS) entry which is preliminary data.</text>
</comment>
<proteinExistence type="predicted"/>
<evidence type="ECO:0000259" key="3">
    <source>
        <dbReference type="Pfam" id="PF18253"/>
    </source>
</evidence>
<dbReference type="PANTHER" id="PTHR45883:SF2">
    <property type="entry name" value="HSC70-INTERACTING PROTEIN"/>
    <property type="match status" value="1"/>
</dbReference>
<protein>
    <recommendedName>
        <fullName evidence="3">Hsp70-interacting protein N-terminal domain-containing protein</fullName>
    </recommendedName>
</protein>
<keyword evidence="5" id="KW-1185">Reference proteome</keyword>
<evidence type="ECO:0000256" key="2">
    <source>
        <dbReference type="ARBA" id="ARBA00022803"/>
    </source>
</evidence>
<sequence length="74" mass="8188">MDPVKLNQLKQFIQQCKSNPSILSDPSLSFFRDYIESLGGVSSVQLMAPEITAKSHVVDESDDEIDDVENDATT</sequence>
<evidence type="ECO:0000313" key="4">
    <source>
        <dbReference type="EMBL" id="MCD7459669.1"/>
    </source>
</evidence>
<reference evidence="4 5" key="1">
    <citation type="journal article" date="2021" name="BMC Genomics">
        <title>Datura genome reveals duplications of psychoactive alkaloid biosynthetic genes and high mutation rate following tissue culture.</title>
        <authorList>
            <person name="Rajewski A."/>
            <person name="Carter-House D."/>
            <person name="Stajich J."/>
            <person name="Litt A."/>
        </authorList>
    </citation>
    <scope>NUCLEOTIDE SEQUENCE [LARGE SCALE GENOMIC DNA]</scope>
    <source>
        <strain evidence="4">AR-01</strain>
    </source>
</reference>
<dbReference type="PANTHER" id="PTHR45883">
    <property type="entry name" value="HSC70-INTERACTING PROTEIN"/>
    <property type="match status" value="1"/>
</dbReference>
<keyword evidence="1" id="KW-0677">Repeat</keyword>
<name>A0ABS8SMH7_DATST</name>
<evidence type="ECO:0000313" key="5">
    <source>
        <dbReference type="Proteomes" id="UP000823775"/>
    </source>
</evidence>
<dbReference type="InterPro" id="IPR034649">
    <property type="entry name" value="Hip_N"/>
</dbReference>
<evidence type="ECO:0000256" key="1">
    <source>
        <dbReference type="ARBA" id="ARBA00022737"/>
    </source>
</evidence>
<dbReference type="Pfam" id="PF18253">
    <property type="entry name" value="HipN"/>
    <property type="match status" value="1"/>
</dbReference>
<feature type="domain" description="Hsp70-interacting protein N-terminal" evidence="3">
    <location>
        <begin position="2"/>
        <end position="40"/>
    </location>
</feature>